<dbReference type="AlphaFoldDB" id="A0ABD5WVG8"/>
<organism evidence="3 4">
    <name type="scientific">Halobaculum marinum</name>
    <dbReference type="NCBI Taxonomy" id="3031996"/>
    <lineage>
        <taxon>Archaea</taxon>
        <taxon>Methanobacteriati</taxon>
        <taxon>Methanobacteriota</taxon>
        <taxon>Stenosarchaea group</taxon>
        <taxon>Halobacteria</taxon>
        <taxon>Halobacteriales</taxon>
        <taxon>Haloferacaceae</taxon>
        <taxon>Halobaculum</taxon>
    </lineage>
</organism>
<keyword evidence="1" id="KW-0812">Transmembrane</keyword>
<keyword evidence="1" id="KW-1133">Transmembrane helix</keyword>
<dbReference type="EMBL" id="JBHTAG010000003">
    <property type="protein sequence ID" value="MFC7097625.1"/>
    <property type="molecule type" value="Genomic_DNA"/>
</dbReference>
<keyword evidence="1" id="KW-0472">Membrane</keyword>
<evidence type="ECO:0000313" key="4">
    <source>
        <dbReference type="Proteomes" id="UP001596388"/>
    </source>
</evidence>
<feature type="transmembrane region" description="Helical" evidence="1">
    <location>
        <begin position="92"/>
        <end position="125"/>
    </location>
</feature>
<keyword evidence="4" id="KW-1185">Reference proteome</keyword>
<dbReference type="RefSeq" id="WP_276237882.1">
    <property type="nucleotide sequence ID" value="NZ_CP119989.1"/>
</dbReference>
<reference evidence="3 4" key="1">
    <citation type="journal article" date="2019" name="Int. J. Syst. Evol. Microbiol.">
        <title>The Global Catalogue of Microorganisms (GCM) 10K type strain sequencing project: providing services to taxonomists for standard genome sequencing and annotation.</title>
        <authorList>
            <consortium name="The Broad Institute Genomics Platform"/>
            <consortium name="The Broad Institute Genome Sequencing Center for Infectious Disease"/>
            <person name="Wu L."/>
            <person name="Ma J."/>
        </authorList>
    </citation>
    <scope>NUCLEOTIDE SEQUENCE [LARGE SCALE GENOMIC DNA]</scope>
    <source>
        <strain evidence="3 4">DT55</strain>
    </source>
</reference>
<feature type="domain" description="DUF7847" evidence="2">
    <location>
        <begin position="1"/>
        <end position="261"/>
    </location>
</feature>
<feature type="transmembrane region" description="Helical" evidence="1">
    <location>
        <begin position="137"/>
        <end position="165"/>
    </location>
</feature>
<feature type="transmembrane region" description="Helical" evidence="1">
    <location>
        <begin position="186"/>
        <end position="213"/>
    </location>
</feature>
<comment type="caution">
    <text evidence="3">The sequence shown here is derived from an EMBL/GenBank/DDBJ whole genome shotgun (WGS) entry which is preliminary data.</text>
</comment>
<dbReference type="Pfam" id="PF25231">
    <property type="entry name" value="DUF7847"/>
    <property type="match status" value="1"/>
</dbReference>
<proteinExistence type="predicted"/>
<evidence type="ECO:0000259" key="2">
    <source>
        <dbReference type="Pfam" id="PF25231"/>
    </source>
</evidence>
<name>A0ABD5WVG8_9EURY</name>
<dbReference type="GeneID" id="79271465"/>
<dbReference type="InterPro" id="IPR057169">
    <property type="entry name" value="DUF7847"/>
</dbReference>
<protein>
    <recommendedName>
        <fullName evidence="2">DUF7847 domain-containing protein</fullName>
    </recommendedName>
</protein>
<evidence type="ECO:0000256" key="1">
    <source>
        <dbReference type="SAM" id="Phobius"/>
    </source>
</evidence>
<evidence type="ECO:0000313" key="3">
    <source>
        <dbReference type="EMBL" id="MFC7097625.1"/>
    </source>
</evidence>
<dbReference type="Proteomes" id="UP001596388">
    <property type="component" value="Unassembled WGS sequence"/>
</dbReference>
<gene>
    <name evidence="3" type="ORF">ACFQKD_09945</name>
</gene>
<sequence>MALQTALRRTPATLVRNPALFVPVLVLTLLQTPQLLLQSSAPLLASVVSLAVSALFLVVTPFVQAGFIGMADEALDGHTSLSTFVAAGKANFVQVFLVYLLLVGVNLALGLFGFVAAVVAVVSLYPGGGTPSTPLLVAAGLVVLAVVLAYLVLVFVVQFYGQAIVVDDYDALDALRHSYALVRRNLVSVLGYTLLVGALGGGFGAVVGLSSVLTMPAVPTDPLAVGFPSLGAVALSAVLIVVGTLFGSFIGTLSVSYYRELTN</sequence>
<feature type="transmembrane region" description="Helical" evidence="1">
    <location>
        <begin position="48"/>
        <end position="71"/>
    </location>
</feature>
<accession>A0ABD5WVG8</accession>
<feature type="transmembrane region" description="Helical" evidence="1">
    <location>
        <begin position="233"/>
        <end position="258"/>
    </location>
</feature>